<organism evidence="1">
    <name type="scientific">Siphoviridae sp. ctEQg15</name>
    <dbReference type="NCBI Taxonomy" id="2826205"/>
    <lineage>
        <taxon>Viruses</taxon>
        <taxon>Duplodnaviria</taxon>
        <taxon>Heunggongvirae</taxon>
        <taxon>Uroviricota</taxon>
        <taxon>Caudoviricetes</taxon>
    </lineage>
</organism>
<dbReference type="EMBL" id="BK014822">
    <property type="protein sequence ID" value="DAD77282.1"/>
    <property type="molecule type" value="Genomic_DNA"/>
</dbReference>
<proteinExistence type="predicted"/>
<reference evidence="1" key="1">
    <citation type="journal article" date="2021" name="Proc. Natl. Acad. Sci. U.S.A.">
        <title>A Catalog of Tens of Thousands of Viruses from Human Metagenomes Reveals Hidden Associations with Chronic Diseases.</title>
        <authorList>
            <person name="Tisza M.J."/>
            <person name="Buck C.B."/>
        </authorList>
    </citation>
    <scope>NUCLEOTIDE SEQUENCE</scope>
    <source>
        <strain evidence="1">CtEQg15</strain>
    </source>
</reference>
<protein>
    <submittedName>
        <fullName evidence="1">Uncharacterized protein</fullName>
    </submittedName>
</protein>
<evidence type="ECO:0000313" key="1">
    <source>
        <dbReference type="EMBL" id="DAD77282.1"/>
    </source>
</evidence>
<name>A0A8S5M4Y0_9CAUD</name>
<sequence>MEYASNGKGNLGVTLGAIGTGLGVFGGGLSNLFGGWGANPAAAAMAASNSDNHLVSRYEASQAARIAELETEVKLRDANTYTDQKMLEMYKYTDGRLRSIEEQLCQQRVVNAQTVANLSCMQNELATLSGLTKTVIPINNVCPEPMQRYNSWTAPTTTTTTT</sequence>
<accession>A0A8S5M4Y0</accession>